<organism evidence="1 2">
    <name type="scientific">Rangifer tarandus platyrhynchus</name>
    <name type="common">Svalbard reindeer</name>
    <dbReference type="NCBI Taxonomy" id="3082113"/>
    <lineage>
        <taxon>Eukaryota</taxon>
        <taxon>Metazoa</taxon>
        <taxon>Chordata</taxon>
        <taxon>Craniata</taxon>
        <taxon>Vertebrata</taxon>
        <taxon>Euteleostomi</taxon>
        <taxon>Mammalia</taxon>
        <taxon>Eutheria</taxon>
        <taxon>Laurasiatheria</taxon>
        <taxon>Artiodactyla</taxon>
        <taxon>Ruminantia</taxon>
        <taxon>Pecora</taxon>
        <taxon>Cervidae</taxon>
        <taxon>Odocoileinae</taxon>
        <taxon>Rangifer</taxon>
    </lineage>
</organism>
<evidence type="ECO:0000313" key="2">
    <source>
        <dbReference type="Proteomes" id="UP001176941"/>
    </source>
</evidence>
<evidence type="ECO:0000313" key="1">
    <source>
        <dbReference type="EMBL" id="CAI9174500.1"/>
    </source>
</evidence>
<proteinExistence type="predicted"/>
<protein>
    <submittedName>
        <fullName evidence="1">Uncharacterized protein</fullName>
    </submittedName>
</protein>
<dbReference type="Proteomes" id="UP001176941">
    <property type="component" value="Chromosome 4"/>
</dbReference>
<name>A0ABN8ZLZ5_RANTA</name>
<reference evidence="1" key="1">
    <citation type="submission" date="2023-04" db="EMBL/GenBank/DDBJ databases">
        <authorList>
            <consortium name="ELIXIR-Norway"/>
        </authorList>
    </citation>
    <scope>NUCLEOTIDE SEQUENCE [LARGE SCALE GENOMIC DNA]</scope>
</reference>
<gene>
    <name evidence="1" type="ORF">MRATA1EN1_LOCUS23462</name>
</gene>
<sequence>MLQRPAVTFLDSRDPFHRQKGFPGSQPRGVEPLATVLTAGGTKQSTPHHCRLAHCSHQKVKAKMLINIVHQDGRHKVRMQHSRSQPYINQKPLCSFQDVLINFLVKWGTANT</sequence>
<keyword evidence="2" id="KW-1185">Reference proteome</keyword>
<accession>A0ABN8ZLZ5</accession>
<dbReference type="EMBL" id="OX459940">
    <property type="protein sequence ID" value="CAI9174500.1"/>
    <property type="molecule type" value="Genomic_DNA"/>
</dbReference>